<dbReference type="EMBL" id="FRAH01000110">
    <property type="protein sequence ID" value="SHL43697.1"/>
    <property type="molecule type" value="Genomic_DNA"/>
</dbReference>
<organism evidence="3 4">
    <name type="scientific">Anaerotignum lactatifermentans DSM 14214</name>
    <dbReference type="NCBI Taxonomy" id="1121323"/>
    <lineage>
        <taxon>Bacteria</taxon>
        <taxon>Bacillati</taxon>
        <taxon>Bacillota</taxon>
        <taxon>Clostridia</taxon>
        <taxon>Lachnospirales</taxon>
        <taxon>Anaerotignaceae</taxon>
        <taxon>Anaerotignum</taxon>
    </lineage>
</organism>
<evidence type="ECO:0000256" key="1">
    <source>
        <dbReference type="SAM" id="MobiDB-lite"/>
    </source>
</evidence>
<evidence type="ECO:0008006" key="5">
    <source>
        <dbReference type="Google" id="ProtNLM"/>
    </source>
</evidence>
<dbReference type="Proteomes" id="UP000183975">
    <property type="component" value="Unassembled WGS sequence"/>
</dbReference>
<protein>
    <recommendedName>
        <fullName evidence="5">Lipoprotein</fullName>
    </recommendedName>
</protein>
<dbReference type="OrthoDB" id="9770467at2"/>
<accession>A0A1M7AM22</accession>
<reference evidence="3 4" key="1">
    <citation type="submission" date="2016-11" db="EMBL/GenBank/DDBJ databases">
        <authorList>
            <person name="Jaros S."/>
            <person name="Januszkiewicz K."/>
            <person name="Wedrychowicz H."/>
        </authorList>
    </citation>
    <scope>NUCLEOTIDE SEQUENCE [LARGE SCALE GENOMIC DNA]</scope>
    <source>
        <strain evidence="3 4">DSM 14214</strain>
    </source>
</reference>
<evidence type="ECO:0000256" key="2">
    <source>
        <dbReference type="SAM" id="SignalP"/>
    </source>
</evidence>
<gene>
    <name evidence="3" type="ORF">SAMN02745138_03430</name>
</gene>
<name>A0A1M7AM22_9FIRM</name>
<dbReference type="AlphaFoldDB" id="A0A1M7AM22"/>
<dbReference type="RefSeq" id="WP_072853766.1">
    <property type="nucleotide sequence ID" value="NZ_FRAH01000110.1"/>
</dbReference>
<feature type="compositionally biased region" description="Polar residues" evidence="1">
    <location>
        <begin position="28"/>
        <end position="43"/>
    </location>
</feature>
<evidence type="ECO:0000313" key="4">
    <source>
        <dbReference type="Proteomes" id="UP000183975"/>
    </source>
</evidence>
<feature type="signal peptide" evidence="2">
    <location>
        <begin position="1"/>
        <end position="19"/>
    </location>
</feature>
<evidence type="ECO:0000313" key="3">
    <source>
        <dbReference type="EMBL" id="SHL43697.1"/>
    </source>
</evidence>
<feature type="compositionally biased region" description="Polar residues" evidence="1">
    <location>
        <begin position="52"/>
        <end position="64"/>
    </location>
</feature>
<keyword evidence="4" id="KW-1185">Reference proteome</keyword>
<feature type="region of interest" description="Disordered" evidence="1">
    <location>
        <begin position="28"/>
        <end position="83"/>
    </location>
</feature>
<dbReference type="PROSITE" id="PS51257">
    <property type="entry name" value="PROKAR_LIPOPROTEIN"/>
    <property type="match status" value="1"/>
</dbReference>
<sequence>MKKQKITTLLLTMALCASAVLSGCAASAASQTEPNQSTTSSTPLEEAKDSGTPISSDEASSAQAYENDEVLSSEEQAKAEQERRAEIAEKYSIYAPYGMTYDTEKDRFFYNGQVVRYFKDQISSNETNGFSYDDGVIDVEPIRDESGTLTGLKQSSDADFNAHTKEQEALKTELEKAGITAESGSFEQGDPNYRDDSLDAYAEFGVSYDKTSNHWMYGEKPIYILYDKEHYTFCDKGVSDGVSLNVVRDKDGNIEKLVSVDKKELEQFVS</sequence>
<feature type="chain" id="PRO_5038850492" description="Lipoprotein" evidence="2">
    <location>
        <begin position="20"/>
        <end position="270"/>
    </location>
</feature>
<keyword evidence="2" id="KW-0732">Signal</keyword>
<proteinExistence type="predicted"/>